<organism evidence="3 4">
    <name type="scientific">Streptomyces rubrogriseus</name>
    <dbReference type="NCBI Taxonomy" id="194673"/>
    <lineage>
        <taxon>Bacteria</taxon>
        <taxon>Bacillati</taxon>
        <taxon>Actinomycetota</taxon>
        <taxon>Actinomycetes</taxon>
        <taxon>Kitasatosporales</taxon>
        <taxon>Streptomycetaceae</taxon>
        <taxon>Streptomyces</taxon>
        <taxon>Streptomyces violaceoruber group</taxon>
    </lineage>
</organism>
<evidence type="ECO:0000256" key="1">
    <source>
        <dbReference type="SAM" id="MobiDB-lite"/>
    </source>
</evidence>
<gene>
    <name evidence="3" type="ORF">G3I66_06085</name>
</gene>
<dbReference type="Proteomes" id="UP000475666">
    <property type="component" value="Unassembled WGS sequence"/>
</dbReference>
<dbReference type="InterPro" id="IPR008613">
    <property type="entry name" value="Excalibur_Ca-bd_domain"/>
</dbReference>
<accession>A0A6G3T7P3</accession>
<reference evidence="3 4" key="1">
    <citation type="submission" date="2020-01" db="EMBL/GenBank/DDBJ databases">
        <title>Insect and environment-associated Actinomycetes.</title>
        <authorList>
            <person name="Currrie C."/>
            <person name="Chevrette M."/>
            <person name="Carlson C."/>
            <person name="Stubbendieck R."/>
            <person name="Wendt-Pienkowski E."/>
        </authorList>
    </citation>
    <scope>NUCLEOTIDE SEQUENCE [LARGE SCALE GENOMIC DNA]</scope>
    <source>
        <strain evidence="3 4">SID7739</strain>
    </source>
</reference>
<dbReference type="AlphaFoldDB" id="A0A6G3T7P3"/>
<evidence type="ECO:0000313" key="4">
    <source>
        <dbReference type="Proteomes" id="UP000475666"/>
    </source>
</evidence>
<dbReference type="RefSeq" id="WP_164271604.1">
    <property type="nucleotide sequence ID" value="NZ_JAAGMQ010000176.1"/>
</dbReference>
<evidence type="ECO:0000313" key="3">
    <source>
        <dbReference type="EMBL" id="NEC32747.1"/>
    </source>
</evidence>
<dbReference type="Pfam" id="PF05901">
    <property type="entry name" value="Excalibur"/>
    <property type="match status" value="1"/>
</dbReference>
<name>A0A6G3T7P3_9ACTN</name>
<proteinExistence type="predicted"/>
<sequence length="47" mass="4961">MHADAGAPLDHSRYEGPVQARRAAQARYGDLYTRLDADGDGIGCDAG</sequence>
<feature type="region of interest" description="Disordered" evidence="1">
    <location>
        <begin position="1"/>
        <end position="20"/>
    </location>
</feature>
<evidence type="ECO:0000259" key="2">
    <source>
        <dbReference type="Pfam" id="PF05901"/>
    </source>
</evidence>
<dbReference type="EMBL" id="JAAGMQ010000176">
    <property type="protein sequence ID" value="NEC32747.1"/>
    <property type="molecule type" value="Genomic_DNA"/>
</dbReference>
<protein>
    <recommendedName>
        <fullName evidence="2">Excalibur calcium-binding domain-containing protein</fullName>
    </recommendedName>
</protein>
<comment type="caution">
    <text evidence="3">The sequence shown here is derived from an EMBL/GenBank/DDBJ whole genome shotgun (WGS) entry which is preliminary data.</text>
</comment>
<feature type="domain" description="Excalibur calcium-binding" evidence="2">
    <location>
        <begin position="12"/>
        <end position="44"/>
    </location>
</feature>